<keyword evidence="5" id="KW-0813">Transport</keyword>
<comment type="subcellular location">
    <subcellularLocation>
        <location evidence="1">Cell membrane</location>
        <topology evidence="1">Multi-pass membrane protein</topology>
    </subcellularLocation>
    <subcellularLocation>
        <location evidence="2">Golgi apparatus membrane</location>
        <topology evidence="2">Multi-pass membrane protein</topology>
    </subcellularLocation>
</comment>
<keyword evidence="9" id="KW-0677">Repeat</keyword>
<evidence type="ECO:0000256" key="5">
    <source>
        <dbReference type="ARBA" id="ARBA00022448"/>
    </source>
</evidence>
<evidence type="ECO:0000256" key="11">
    <source>
        <dbReference type="ARBA" id="ARBA00023034"/>
    </source>
</evidence>
<evidence type="ECO:0000313" key="18">
    <source>
        <dbReference type="RefSeq" id="XP_024942448.1"/>
    </source>
</evidence>
<dbReference type="RefSeq" id="XP_024942450.1">
    <property type="nucleotide sequence ID" value="XM_025086682.1"/>
</dbReference>
<evidence type="ECO:0000256" key="10">
    <source>
        <dbReference type="ARBA" id="ARBA00022989"/>
    </source>
</evidence>
<keyword evidence="12 13" id="KW-0472">Membrane</keyword>
<dbReference type="Gene3D" id="1.20.1280.290">
    <property type="match status" value="2"/>
</dbReference>
<evidence type="ECO:0000256" key="12">
    <source>
        <dbReference type="ARBA" id="ARBA00023136"/>
    </source>
</evidence>
<dbReference type="FunFam" id="1.20.1280.290:FF:000004">
    <property type="entry name" value="Sugar transporter SWEET"/>
    <property type="match status" value="1"/>
</dbReference>
<dbReference type="PANTHER" id="PTHR10791">
    <property type="entry name" value="RAG1-ACTIVATING PROTEIN 1"/>
    <property type="match status" value="1"/>
</dbReference>
<dbReference type="InterPro" id="IPR004316">
    <property type="entry name" value="SWEET_rpt"/>
</dbReference>
<dbReference type="RefSeq" id="XP_015598628.1">
    <property type="nucleotide sequence ID" value="XM_015743142.2"/>
</dbReference>
<keyword evidence="6" id="KW-1003">Cell membrane</keyword>
<evidence type="ECO:0000313" key="14">
    <source>
        <dbReference type="Proteomes" id="UP000694920"/>
    </source>
</evidence>
<dbReference type="PANTHER" id="PTHR10791:SF112">
    <property type="entry name" value="SUGAR TRANSPORTER SWEET1"/>
    <property type="match status" value="1"/>
</dbReference>
<dbReference type="RefSeq" id="XP_015598629.1">
    <property type="nucleotide sequence ID" value="XM_015743143.2"/>
</dbReference>
<dbReference type="RefSeq" id="XP_024942448.1">
    <property type="nucleotide sequence ID" value="XM_025086680.1"/>
</dbReference>
<feature type="transmembrane region" description="Helical" evidence="13">
    <location>
        <begin position="187"/>
        <end position="206"/>
    </location>
</feature>
<accession>A0AAJ7FM58</accession>
<name>A0AAJ7FM58_CEPCN</name>
<feature type="transmembrane region" description="Helical" evidence="13">
    <location>
        <begin position="67"/>
        <end position="89"/>
    </location>
</feature>
<evidence type="ECO:0000256" key="9">
    <source>
        <dbReference type="ARBA" id="ARBA00022737"/>
    </source>
</evidence>
<evidence type="ECO:0000256" key="13">
    <source>
        <dbReference type="SAM" id="Phobius"/>
    </source>
</evidence>
<evidence type="ECO:0000256" key="3">
    <source>
        <dbReference type="ARBA" id="ARBA00007809"/>
    </source>
</evidence>
<dbReference type="AlphaFoldDB" id="A0AAJ7FM58"/>
<sequence length="217" mass="23829">MVSTAFRDALATTASCCTILQFLAGILVCQKIVKKGTTGETSGLAFVTCFMSCSLWLLYGILKNDSFIVLVNVFGTSLQLSYTFVFILYSVKKSVVIKQFAVAICFVTAMYMYSFSEPDKALATKWTGLLSCGLTIIFFASPLTMLAHVMKVKSAEGLPFPVITASLIVSCLWFIYGCIQDDPFIKIPNFLGSILSAFQLSLFVIYPGKKSDQIRLV</sequence>
<evidence type="ECO:0000313" key="19">
    <source>
        <dbReference type="RefSeq" id="XP_024942449.1"/>
    </source>
</evidence>
<organism evidence="14 17">
    <name type="scientific">Cephus cinctus</name>
    <name type="common">Wheat stem sawfly</name>
    <dbReference type="NCBI Taxonomy" id="211228"/>
    <lineage>
        <taxon>Eukaryota</taxon>
        <taxon>Metazoa</taxon>
        <taxon>Ecdysozoa</taxon>
        <taxon>Arthropoda</taxon>
        <taxon>Hexapoda</taxon>
        <taxon>Insecta</taxon>
        <taxon>Pterygota</taxon>
        <taxon>Neoptera</taxon>
        <taxon>Endopterygota</taxon>
        <taxon>Hymenoptera</taxon>
        <taxon>Cephoidea</taxon>
        <taxon>Cephidae</taxon>
        <taxon>Cephus</taxon>
    </lineage>
</organism>
<dbReference type="GeneID" id="107269375"/>
<dbReference type="GO" id="GO:0005886">
    <property type="term" value="C:plasma membrane"/>
    <property type="evidence" value="ECO:0007669"/>
    <property type="project" value="UniProtKB-SubCell"/>
</dbReference>
<evidence type="ECO:0000256" key="8">
    <source>
        <dbReference type="ARBA" id="ARBA00022692"/>
    </source>
</evidence>
<keyword evidence="10 13" id="KW-1133">Transmembrane helix</keyword>
<evidence type="ECO:0000256" key="6">
    <source>
        <dbReference type="ARBA" id="ARBA00022475"/>
    </source>
</evidence>
<dbReference type="RefSeq" id="XP_015598630.1">
    <property type="nucleotide sequence ID" value="XM_015743144.2"/>
</dbReference>
<feature type="transmembrane region" description="Helical" evidence="13">
    <location>
        <begin position="41"/>
        <end position="61"/>
    </location>
</feature>
<dbReference type="InterPro" id="IPR047664">
    <property type="entry name" value="SWEET"/>
</dbReference>
<evidence type="ECO:0000313" key="17">
    <source>
        <dbReference type="RefSeq" id="XP_015598630.1"/>
    </source>
</evidence>
<evidence type="ECO:0000256" key="1">
    <source>
        <dbReference type="ARBA" id="ARBA00004651"/>
    </source>
</evidence>
<dbReference type="KEGG" id="ccin:107269375"/>
<dbReference type="GO" id="GO:0051119">
    <property type="term" value="F:sugar transmembrane transporter activity"/>
    <property type="evidence" value="ECO:0007669"/>
    <property type="project" value="InterPro"/>
</dbReference>
<comment type="similarity">
    <text evidence="3">Belongs to the SWEET sugar transporter family.</text>
</comment>
<evidence type="ECO:0000256" key="7">
    <source>
        <dbReference type="ARBA" id="ARBA00022597"/>
    </source>
</evidence>
<reference evidence="15 16" key="1">
    <citation type="submission" date="2025-04" db="UniProtKB">
        <authorList>
            <consortium name="RefSeq"/>
        </authorList>
    </citation>
    <scope>IDENTIFICATION</scope>
</reference>
<evidence type="ECO:0000313" key="16">
    <source>
        <dbReference type="RefSeq" id="XP_015598629.1"/>
    </source>
</evidence>
<dbReference type="CTD" id="35773"/>
<evidence type="ECO:0000256" key="2">
    <source>
        <dbReference type="ARBA" id="ARBA00004653"/>
    </source>
</evidence>
<dbReference type="Proteomes" id="UP000694920">
    <property type="component" value="Unplaced"/>
</dbReference>
<evidence type="ECO:0000256" key="4">
    <source>
        <dbReference type="ARBA" id="ARBA00021741"/>
    </source>
</evidence>
<protein>
    <recommendedName>
        <fullName evidence="4">Sugar transporter SWEET1</fullName>
    </recommendedName>
</protein>
<keyword evidence="14" id="KW-1185">Reference proteome</keyword>
<keyword evidence="8 13" id="KW-0812">Transmembrane</keyword>
<feature type="transmembrane region" description="Helical" evidence="13">
    <location>
        <begin position="96"/>
        <end position="114"/>
    </location>
</feature>
<dbReference type="Pfam" id="PF03083">
    <property type="entry name" value="MtN3_slv"/>
    <property type="match status" value="2"/>
</dbReference>
<proteinExistence type="inferred from homology"/>
<keyword evidence="7 15" id="KW-0762">Sugar transport</keyword>
<feature type="transmembrane region" description="Helical" evidence="13">
    <location>
        <begin position="158"/>
        <end position="175"/>
    </location>
</feature>
<dbReference type="GO" id="GO:0000139">
    <property type="term" value="C:Golgi membrane"/>
    <property type="evidence" value="ECO:0007669"/>
    <property type="project" value="UniProtKB-SubCell"/>
</dbReference>
<keyword evidence="11" id="KW-0333">Golgi apparatus</keyword>
<evidence type="ECO:0000313" key="15">
    <source>
        <dbReference type="RefSeq" id="XP_015598628.1"/>
    </source>
</evidence>
<gene>
    <name evidence="15 16 17 18 19 20" type="primary">LOC107269375</name>
</gene>
<feature type="transmembrane region" description="Helical" evidence="13">
    <location>
        <begin position="126"/>
        <end position="146"/>
    </location>
</feature>
<feature type="transmembrane region" description="Helical" evidence="13">
    <location>
        <begin position="6"/>
        <end position="29"/>
    </location>
</feature>
<evidence type="ECO:0000313" key="20">
    <source>
        <dbReference type="RefSeq" id="XP_024942450.1"/>
    </source>
</evidence>
<dbReference type="RefSeq" id="XP_024942449.1">
    <property type="nucleotide sequence ID" value="XM_025086681.1"/>
</dbReference>